<dbReference type="EMBL" id="VDMD01000002">
    <property type="protein sequence ID" value="TRM68113.1"/>
    <property type="molecule type" value="Genomic_DNA"/>
</dbReference>
<feature type="compositionally biased region" description="Polar residues" evidence="1">
    <location>
        <begin position="192"/>
        <end position="208"/>
    </location>
</feature>
<keyword evidence="2" id="KW-1133">Transmembrane helix</keyword>
<keyword evidence="2" id="KW-0812">Transmembrane</keyword>
<feature type="compositionally biased region" description="Low complexity" evidence="1">
    <location>
        <begin position="103"/>
        <end position="133"/>
    </location>
</feature>
<evidence type="ECO:0000256" key="1">
    <source>
        <dbReference type="SAM" id="MobiDB-lite"/>
    </source>
</evidence>
<accession>A0A550CTK3</accession>
<feature type="region of interest" description="Disordered" evidence="1">
    <location>
        <begin position="388"/>
        <end position="492"/>
    </location>
</feature>
<evidence type="ECO:0000313" key="4">
    <source>
        <dbReference type="EMBL" id="TRM68113.1"/>
    </source>
</evidence>
<feature type="region of interest" description="Disordered" evidence="1">
    <location>
        <begin position="52"/>
        <end position="133"/>
    </location>
</feature>
<feature type="chain" id="PRO_5022090452" description="REJ domain-containing protein" evidence="3">
    <location>
        <begin position="27"/>
        <end position="492"/>
    </location>
</feature>
<sequence>MFASVLSFVPLTFILVLQLGFTRVSGAPSFPNTPSMMHRRYLAARQSESDSFVSSSATDQSTDISASATSDWSSESATATESSSSDLSSASPSPSPSPDSDDWSASSESWDSTSAEPSEASSSGSATDSSSATTSSVLVETAVATAWDTYTSVYTASATFDTEGLRTFTDDIGTTLNVGDSSGTDSVIPASPSDSAAVSTTESTTPPVMTPSSVMQVTTASDYSYEYRSGQTLATTSAAAAASDATSSPAAASGSSASPVSAAAAADTDHFWSNTGAVAGTFAAVGVVICIILFAVGYYKRSKARPRTIDFGRFSKLPETKDEYPQEKAPAPPAPAYSAAHYQQEQVQEQRRYRDVEERDNQTYEYGGYNFAMVSGYPALPGSPAPMPVISPLNARPRRTPSPPSLTPTRRAPSPPDAVRYNDTRTPSPTTPPVTMPRYQPPSTYDLFSTPPPAPRPVYNDGRVSPTSKYSDDNSFYGDSPTTGRRTPRGGF</sequence>
<feature type="region of interest" description="Disordered" evidence="1">
    <location>
        <begin position="320"/>
        <end position="355"/>
    </location>
</feature>
<dbReference type="OrthoDB" id="10485258at2759"/>
<keyword evidence="2" id="KW-0472">Membrane</keyword>
<name>A0A550CTK3_9AGAR</name>
<feature type="transmembrane region" description="Helical" evidence="2">
    <location>
        <begin position="277"/>
        <end position="299"/>
    </location>
</feature>
<feature type="signal peptide" evidence="3">
    <location>
        <begin position="1"/>
        <end position="26"/>
    </location>
</feature>
<comment type="caution">
    <text evidence="4">The sequence shown here is derived from an EMBL/GenBank/DDBJ whole genome shotgun (WGS) entry which is preliminary data.</text>
</comment>
<evidence type="ECO:0000313" key="5">
    <source>
        <dbReference type="Proteomes" id="UP000320762"/>
    </source>
</evidence>
<feature type="compositionally biased region" description="Low complexity" evidence="1">
    <location>
        <begin position="54"/>
        <end position="92"/>
    </location>
</feature>
<evidence type="ECO:0008006" key="6">
    <source>
        <dbReference type="Google" id="ProtNLM"/>
    </source>
</evidence>
<keyword evidence="3" id="KW-0732">Signal</keyword>
<proteinExistence type="predicted"/>
<feature type="compositionally biased region" description="Low complexity" evidence="1">
    <location>
        <begin position="336"/>
        <end position="347"/>
    </location>
</feature>
<gene>
    <name evidence="4" type="ORF">BD626DRAFT_111315</name>
</gene>
<organism evidence="4 5">
    <name type="scientific">Schizophyllum amplum</name>
    <dbReference type="NCBI Taxonomy" id="97359"/>
    <lineage>
        <taxon>Eukaryota</taxon>
        <taxon>Fungi</taxon>
        <taxon>Dikarya</taxon>
        <taxon>Basidiomycota</taxon>
        <taxon>Agaricomycotina</taxon>
        <taxon>Agaricomycetes</taxon>
        <taxon>Agaricomycetidae</taxon>
        <taxon>Agaricales</taxon>
        <taxon>Schizophyllaceae</taxon>
        <taxon>Schizophyllum</taxon>
    </lineage>
</organism>
<keyword evidence="5" id="KW-1185">Reference proteome</keyword>
<feature type="region of interest" description="Disordered" evidence="1">
    <location>
        <begin position="180"/>
        <end position="208"/>
    </location>
</feature>
<evidence type="ECO:0000256" key="2">
    <source>
        <dbReference type="SAM" id="Phobius"/>
    </source>
</evidence>
<dbReference type="AlphaFoldDB" id="A0A550CTK3"/>
<protein>
    <recommendedName>
        <fullName evidence="6">REJ domain-containing protein</fullName>
    </recommendedName>
</protein>
<reference evidence="4 5" key="1">
    <citation type="journal article" date="2019" name="New Phytol.">
        <title>Comparative genomics reveals unique wood-decay strategies and fruiting body development in the Schizophyllaceae.</title>
        <authorList>
            <person name="Almasi E."/>
            <person name="Sahu N."/>
            <person name="Krizsan K."/>
            <person name="Balint B."/>
            <person name="Kovacs G.M."/>
            <person name="Kiss B."/>
            <person name="Cseklye J."/>
            <person name="Drula E."/>
            <person name="Henrissat B."/>
            <person name="Nagy I."/>
            <person name="Chovatia M."/>
            <person name="Adam C."/>
            <person name="LaButti K."/>
            <person name="Lipzen A."/>
            <person name="Riley R."/>
            <person name="Grigoriev I.V."/>
            <person name="Nagy L.G."/>
        </authorList>
    </citation>
    <scope>NUCLEOTIDE SEQUENCE [LARGE SCALE GENOMIC DNA]</scope>
    <source>
        <strain evidence="4 5">NL-1724</strain>
    </source>
</reference>
<dbReference type="Proteomes" id="UP000320762">
    <property type="component" value="Unassembled WGS sequence"/>
</dbReference>
<evidence type="ECO:0000256" key="3">
    <source>
        <dbReference type="SAM" id="SignalP"/>
    </source>
</evidence>